<evidence type="ECO:0000259" key="4">
    <source>
        <dbReference type="PROSITE" id="PS50045"/>
    </source>
</evidence>
<reference evidence="5 6" key="1">
    <citation type="submission" date="2018-08" db="EMBL/GenBank/DDBJ databases">
        <title>Flavobacterium tibetense sp. nov., isolated from a wetland YonghuCo on Tibetan Plateau.</title>
        <authorList>
            <person name="Phurbu D."/>
            <person name="Lu H."/>
            <person name="Xing P."/>
        </authorList>
    </citation>
    <scope>NUCLEOTIDE SEQUENCE [LARGE SCALE GENOMIC DNA]</scope>
    <source>
        <strain evidence="5 6">DJC</strain>
    </source>
</reference>
<dbReference type="Pfam" id="PF02830">
    <property type="entry name" value="V4R"/>
    <property type="match status" value="1"/>
</dbReference>
<dbReference type="InterPro" id="IPR002197">
    <property type="entry name" value="HTH_Fis"/>
</dbReference>
<keyword evidence="3" id="KW-0902">Two-component regulatory system</keyword>
<sequence>MMIKCVNHIDYLITSAKDQPMKSPMLPLRRTIDSAGLLDRGGRPTVRELLGSLSFDALTGALHLNGERVTLQLAEADRILRRELVHLLGEDEARVLLLRRGYQMGHHDAAYVARSWPALDRGDAFTAGTRLHMFSGIVRVETVHNDFDFARGRFSAEFLWHNSVEAEDGPDQPRRSDRPVCWQQLGYASGYASFFFGVPVIYKETQCVAQGHRCCRVQGRLATGWGEDDPDVILFRNRILPRTPLTAARRPQAAQVPDAADLPLVTPVLRWLERAAQLPLPCLIAGAGSCGQDIAAAHLLRLSGRAEGALRLTGASTGVDSLRAALAQQRKPRRKDLPPALVLSGVEALPAPAQAELAAELSHAEPQLWSQLVVTSALPLSHLSAGGILPALWARLAPLATELPGLADRLADLPHLAALRLSRLALQLGLDPPVIAPGALDLLADHAPANGVEGLEAVLTAVLVDLPEGQPVTAAVVARAQQRVSPGPARPIAPADDLEAMIAAQLATGSFSLPAHEARIRDLAQTQAGGNLAAAARLLGISRAQLAYREKAARK</sequence>
<gene>
    <name evidence="5" type="ORF">D1012_10835</name>
</gene>
<dbReference type="PANTHER" id="PTHR32071">
    <property type="entry name" value="TRANSCRIPTIONAL REGULATORY PROTEIN"/>
    <property type="match status" value="1"/>
</dbReference>
<dbReference type="GO" id="GO:0000160">
    <property type="term" value="P:phosphorelay signal transduction system"/>
    <property type="evidence" value="ECO:0007669"/>
    <property type="project" value="UniProtKB-KW"/>
</dbReference>
<evidence type="ECO:0000256" key="3">
    <source>
        <dbReference type="ARBA" id="ARBA00023012"/>
    </source>
</evidence>
<dbReference type="Proteomes" id="UP000284547">
    <property type="component" value="Unassembled WGS sequence"/>
</dbReference>
<dbReference type="Pfam" id="PF14532">
    <property type="entry name" value="Sigma54_activ_2"/>
    <property type="match status" value="1"/>
</dbReference>
<name>A0A411Z2A3_9RHOB</name>
<dbReference type="GO" id="GO:0043565">
    <property type="term" value="F:sequence-specific DNA binding"/>
    <property type="evidence" value="ECO:0007669"/>
    <property type="project" value="InterPro"/>
</dbReference>
<evidence type="ECO:0000313" key="6">
    <source>
        <dbReference type="Proteomes" id="UP000284547"/>
    </source>
</evidence>
<dbReference type="GO" id="GO:0005524">
    <property type="term" value="F:ATP binding"/>
    <property type="evidence" value="ECO:0007669"/>
    <property type="project" value="UniProtKB-KW"/>
</dbReference>
<accession>A0A411Z2A3</accession>
<comment type="caution">
    <text evidence="5">The sequence shown here is derived from an EMBL/GenBank/DDBJ whole genome shotgun (WGS) entry which is preliminary data.</text>
</comment>
<dbReference type="SUPFAM" id="SSF52540">
    <property type="entry name" value="P-loop containing nucleoside triphosphate hydrolases"/>
    <property type="match status" value="1"/>
</dbReference>
<organism evidence="5 6">
    <name type="scientific">Pseudotabrizicola alkalilacus</name>
    <dbReference type="NCBI Taxonomy" id="2305252"/>
    <lineage>
        <taxon>Bacteria</taxon>
        <taxon>Pseudomonadati</taxon>
        <taxon>Pseudomonadota</taxon>
        <taxon>Alphaproteobacteria</taxon>
        <taxon>Rhodobacterales</taxon>
        <taxon>Paracoccaceae</taxon>
        <taxon>Pseudotabrizicola</taxon>
    </lineage>
</organism>
<evidence type="ECO:0000313" key="5">
    <source>
        <dbReference type="EMBL" id="RGP37152.1"/>
    </source>
</evidence>
<evidence type="ECO:0000256" key="1">
    <source>
        <dbReference type="ARBA" id="ARBA00022741"/>
    </source>
</evidence>
<dbReference type="SMART" id="SM00989">
    <property type="entry name" value="V4R"/>
    <property type="match status" value="1"/>
</dbReference>
<keyword evidence="1" id="KW-0547">Nucleotide-binding</keyword>
<dbReference type="EMBL" id="QWEY01000005">
    <property type="protein sequence ID" value="RGP37152.1"/>
    <property type="molecule type" value="Genomic_DNA"/>
</dbReference>
<dbReference type="InterPro" id="IPR027417">
    <property type="entry name" value="P-loop_NTPase"/>
</dbReference>
<dbReference type="Pfam" id="PF06505">
    <property type="entry name" value="XylR_N"/>
    <property type="match status" value="1"/>
</dbReference>
<keyword evidence="6" id="KW-1185">Reference proteome</keyword>
<dbReference type="Pfam" id="PF02954">
    <property type="entry name" value="HTH_8"/>
    <property type="match status" value="1"/>
</dbReference>
<dbReference type="InterPro" id="IPR010523">
    <property type="entry name" value="XylR_N"/>
</dbReference>
<proteinExistence type="predicted"/>
<dbReference type="SUPFAM" id="SSF111126">
    <property type="entry name" value="Ligand-binding domain in the NO signalling and Golgi transport"/>
    <property type="match status" value="1"/>
</dbReference>
<dbReference type="PROSITE" id="PS50045">
    <property type="entry name" value="SIGMA54_INTERACT_4"/>
    <property type="match status" value="1"/>
</dbReference>
<protein>
    <recommendedName>
        <fullName evidence="4">Sigma-54 factor interaction domain-containing protein</fullName>
    </recommendedName>
</protein>
<dbReference type="Gene3D" id="3.40.50.300">
    <property type="entry name" value="P-loop containing nucleotide triphosphate hydrolases"/>
    <property type="match status" value="1"/>
</dbReference>
<dbReference type="InterPro" id="IPR004096">
    <property type="entry name" value="V4R"/>
</dbReference>
<dbReference type="AlphaFoldDB" id="A0A411Z2A3"/>
<dbReference type="GO" id="GO:0006355">
    <property type="term" value="P:regulation of DNA-templated transcription"/>
    <property type="evidence" value="ECO:0007669"/>
    <property type="project" value="InterPro"/>
</dbReference>
<dbReference type="InterPro" id="IPR002078">
    <property type="entry name" value="Sigma_54_int"/>
</dbReference>
<feature type="domain" description="Sigma-54 factor interaction" evidence="4">
    <location>
        <begin position="263"/>
        <end position="464"/>
    </location>
</feature>
<dbReference type="InterPro" id="IPR024096">
    <property type="entry name" value="NO_sig/Golgi_transp_ligand-bd"/>
</dbReference>
<evidence type="ECO:0000256" key="2">
    <source>
        <dbReference type="ARBA" id="ARBA00022840"/>
    </source>
</evidence>
<keyword evidence="2" id="KW-0067">ATP-binding</keyword>
<dbReference type="Gene3D" id="3.30.1380.20">
    <property type="entry name" value="Trafficking protein particle complex subunit 3"/>
    <property type="match status" value="1"/>
</dbReference>